<dbReference type="Proteomes" id="UP000177950">
    <property type="component" value="Unassembled WGS sequence"/>
</dbReference>
<evidence type="ECO:0000256" key="6">
    <source>
        <dbReference type="ARBA" id="ARBA00023136"/>
    </source>
</evidence>
<sequence length="213" mass="22212">MIDLLVNTFVILVVVIDPIGLSPMFAALTHGGSAAYKRRMAFKGTALAAVVLVVFALIGDGLLRSLGISLAAFRIAGGVLLFLLAIDMVFARHSGLRSTTQSEQVEAEHRKDISVFPLAIPLIAGPGAITTVLLTVGSQPSLVTSLAFLLVLALVLLLTLGALLLAPRTMMLMGETGANVVTRTLGIVLAALAVQYMLDGVATGMHLLPPVHP</sequence>
<reference evidence="8 9" key="1">
    <citation type="journal article" date="2016" name="Nat. Commun.">
        <title>Thousands of microbial genomes shed light on interconnected biogeochemical processes in an aquifer system.</title>
        <authorList>
            <person name="Anantharaman K."/>
            <person name="Brown C.T."/>
            <person name="Hug L.A."/>
            <person name="Sharon I."/>
            <person name="Castelle C.J."/>
            <person name="Probst A.J."/>
            <person name="Thomas B.C."/>
            <person name="Singh A."/>
            <person name="Wilkins M.J."/>
            <person name="Karaoz U."/>
            <person name="Brodie E.L."/>
            <person name="Williams K.H."/>
            <person name="Hubbard S.S."/>
            <person name="Banfield J.F."/>
        </authorList>
    </citation>
    <scope>NUCLEOTIDE SEQUENCE [LARGE SCALE GENOMIC DNA]</scope>
</reference>
<feature type="transmembrane region" description="Helical" evidence="7">
    <location>
        <begin position="142"/>
        <end position="166"/>
    </location>
</feature>
<evidence type="ECO:0000256" key="2">
    <source>
        <dbReference type="ARBA" id="ARBA00009784"/>
    </source>
</evidence>
<feature type="transmembrane region" description="Helical" evidence="7">
    <location>
        <begin position="178"/>
        <end position="198"/>
    </location>
</feature>
<feature type="transmembrane region" description="Helical" evidence="7">
    <location>
        <begin position="6"/>
        <end position="28"/>
    </location>
</feature>
<gene>
    <name evidence="8" type="ORF">A2V58_07655</name>
</gene>
<comment type="subcellular location">
    <subcellularLocation>
        <location evidence="1 7">Cell membrane</location>
        <topology evidence="1 7">Multi-pass membrane protein</topology>
    </subcellularLocation>
</comment>
<dbReference type="PANTHER" id="PTHR33508">
    <property type="entry name" value="UPF0056 MEMBRANE PROTEIN YHCE"/>
    <property type="match status" value="1"/>
</dbReference>
<feature type="transmembrane region" description="Helical" evidence="7">
    <location>
        <begin position="113"/>
        <end position="136"/>
    </location>
</feature>
<evidence type="ECO:0000256" key="5">
    <source>
        <dbReference type="ARBA" id="ARBA00022989"/>
    </source>
</evidence>
<name>A0A1F6UM62_9PROT</name>
<evidence type="ECO:0000256" key="1">
    <source>
        <dbReference type="ARBA" id="ARBA00004651"/>
    </source>
</evidence>
<dbReference type="GO" id="GO:0005886">
    <property type="term" value="C:plasma membrane"/>
    <property type="evidence" value="ECO:0007669"/>
    <property type="project" value="UniProtKB-SubCell"/>
</dbReference>
<proteinExistence type="inferred from homology"/>
<feature type="transmembrane region" description="Helical" evidence="7">
    <location>
        <begin position="40"/>
        <end position="59"/>
    </location>
</feature>
<keyword evidence="4 7" id="KW-0812">Transmembrane</keyword>
<evidence type="ECO:0000313" key="8">
    <source>
        <dbReference type="EMBL" id="OGI58490.1"/>
    </source>
</evidence>
<keyword evidence="6 7" id="KW-0472">Membrane</keyword>
<comment type="caution">
    <text evidence="8">The sequence shown here is derived from an EMBL/GenBank/DDBJ whole genome shotgun (WGS) entry which is preliminary data.</text>
</comment>
<dbReference type="NCBIfam" id="TIGR00427">
    <property type="entry name" value="NAAT family transporter"/>
    <property type="match status" value="1"/>
</dbReference>
<dbReference type="EMBL" id="MFSV01000076">
    <property type="protein sequence ID" value="OGI58490.1"/>
    <property type="molecule type" value="Genomic_DNA"/>
</dbReference>
<dbReference type="PANTHER" id="PTHR33508:SF1">
    <property type="entry name" value="UPF0056 MEMBRANE PROTEIN YHCE"/>
    <property type="match status" value="1"/>
</dbReference>
<accession>A0A1F6UM62</accession>
<organism evidence="8 9">
    <name type="scientific">Candidatus Muproteobacteria bacterium RBG_19FT_COMBO_61_10</name>
    <dbReference type="NCBI Taxonomy" id="1817761"/>
    <lineage>
        <taxon>Bacteria</taxon>
        <taxon>Pseudomonadati</taxon>
        <taxon>Pseudomonadota</taxon>
        <taxon>Candidatus Muproteobacteria</taxon>
    </lineage>
</organism>
<keyword evidence="3" id="KW-1003">Cell membrane</keyword>
<dbReference type="AlphaFoldDB" id="A0A1F6UM62"/>
<dbReference type="Pfam" id="PF01914">
    <property type="entry name" value="MarC"/>
    <property type="match status" value="1"/>
</dbReference>
<protein>
    <recommendedName>
        <fullName evidence="7">UPF0056 membrane protein</fullName>
    </recommendedName>
</protein>
<evidence type="ECO:0000256" key="3">
    <source>
        <dbReference type="ARBA" id="ARBA00022475"/>
    </source>
</evidence>
<keyword evidence="5 7" id="KW-1133">Transmembrane helix</keyword>
<evidence type="ECO:0000313" key="9">
    <source>
        <dbReference type="Proteomes" id="UP000177950"/>
    </source>
</evidence>
<evidence type="ECO:0000256" key="7">
    <source>
        <dbReference type="RuleBase" id="RU362048"/>
    </source>
</evidence>
<comment type="similarity">
    <text evidence="2 7">Belongs to the UPF0056 (MarC) family.</text>
</comment>
<dbReference type="InterPro" id="IPR002771">
    <property type="entry name" value="Multi_antbiot-R_MarC"/>
</dbReference>
<evidence type="ECO:0000256" key="4">
    <source>
        <dbReference type="ARBA" id="ARBA00022692"/>
    </source>
</evidence>
<feature type="transmembrane region" description="Helical" evidence="7">
    <location>
        <begin position="71"/>
        <end position="92"/>
    </location>
</feature>